<proteinExistence type="predicted"/>
<name>A0A1G2DDR9_9BACT</name>
<sequence>MSNDNAWERHAKLTASIGKMLLDGTRSVEDLNNIHQKFVSDARWKPPAAASTEELPKCGVIKDLDVLYRVVNKFAGGFIETSIPNGVCRWGRLNGGNIGSWTSCDAVRGKNEEWKYAPGNKDGWSLNLIGVRHLSKDRVYWDELIGDAFLCSDGTVFHSYYFSRKEWSELQTTPDDWKDGYYHNRLYPPGSSMIPKHITDSFEREMPAWFYKNDEAFKAKTQKSA</sequence>
<dbReference type="STRING" id="1798665.A2942_03220"/>
<organism evidence="1 2">
    <name type="scientific">Candidatus Lloydbacteria bacterium RIFCSPLOWO2_01_FULL_50_20</name>
    <dbReference type="NCBI Taxonomy" id="1798665"/>
    <lineage>
        <taxon>Bacteria</taxon>
        <taxon>Candidatus Lloydiibacteriota</taxon>
    </lineage>
</organism>
<gene>
    <name evidence="1" type="ORF">A2942_03220</name>
</gene>
<protein>
    <submittedName>
        <fullName evidence="1">Uncharacterized protein</fullName>
    </submittedName>
</protein>
<dbReference type="EMBL" id="MHLP01000035">
    <property type="protein sequence ID" value="OGZ11602.1"/>
    <property type="molecule type" value="Genomic_DNA"/>
</dbReference>
<dbReference type="Proteomes" id="UP000178534">
    <property type="component" value="Unassembled WGS sequence"/>
</dbReference>
<dbReference type="AlphaFoldDB" id="A0A1G2DDR9"/>
<accession>A0A1G2DDR9</accession>
<reference evidence="1 2" key="1">
    <citation type="journal article" date="2016" name="Nat. Commun.">
        <title>Thousands of microbial genomes shed light on interconnected biogeochemical processes in an aquifer system.</title>
        <authorList>
            <person name="Anantharaman K."/>
            <person name="Brown C.T."/>
            <person name="Hug L.A."/>
            <person name="Sharon I."/>
            <person name="Castelle C.J."/>
            <person name="Probst A.J."/>
            <person name="Thomas B.C."/>
            <person name="Singh A."/>
            <person name="Wilkins M.J."/>
            <person name="Karaoz U."/>
            <person name="Brodie E.L."/>
            <person name="Williams K.H."/>
            <person name="Hubbard S.S."/>
            <person name="Banfield J.F."/>
        </authorList>
    </citation>
    <scope>NUCLEOTIDE SEQUENCE [LARGE SCALE GENOMIC DNA]</scope>
</reference>
<evidence type="ECO:0000313" key="2">
    <source>
        <dbReference type="Proteomes" id="UP000178534"/>
    </source>
</evidence>
<evidence type="ECO:0000313" key="1">
    <source>
        <dbReference type="EMBL" id="OGZ11602.1"/>
    </source>
</evidence>
<comment type="caution">
    <text evidence="1">The sequence shown here is derived from an EMBL/GenBank/DDBJ whole genome shotgun (WGS) entry which is preliminary data.</text>
</comment>